<evidence type="ECO:0000313" key="2">
    <source>
        <dbReference type="Proteomes" id="UP001396334"/>
    </source>
</evidence>
<keyword evidence="2" id="KW-1185">Reference proteome</keyword>
<name>A0ABR2U5C8_9ROSI</name>
<dbReference type="Proteomes" id="UP001396334">
    <property type="component" value="Unassembled WGS sequence"/>
</dbReference>
<dbReference type="EMBL" id="JBBPBN010000002">
    <property type="protein sequence ID" value="KAK9044659.1"/>
    <property type="molecule type" value="Genomic_DNA"/>
</dbReference>
<proteinExistence type="predicted"/>
<evidence type="ECO:0000313" key="1">
    <source>
        <dbReference type="EMBL" id="KAK9044659.1"/>
    </source>
</evidence>
<organism evidence="1 2">
    <name type="scientific">Hibiscus sabdariffa</name>
    <name type="common">roselle</name>
    <dbReference type="NCBI Taxonomy" id="183260"/>
    <lineage>
        <taxon>Eukaryota</taxon>
        <taxon>Viridiplantae</taxon>
        <taxon>Streptophyta</taxon>
        <taxon>Embryophyta</taxon>
        <taxon>Tracheophyta</taxon>
        <taxon>Spermatophyta</taxon>
        <taxon>Magnoliopsida</taxon>
        <taxon>eudicotyledons</taxon>
        <taxon>Gunneridae</taxon>
        <taxon>Pentapetalae</taxon>
        <taxon>rosids</taxon>
        <taxon>malvids</taxon>
        <taxon>Malvales</taxon>
        <taxon>Malvaceae</taxon>
        <taxon>Malvoideae</taxon>
        <taxon>Hibiscus</taxon>
    </lineage>
</organism>
<reference evidence="1 2" key="1">
    <citation type="journal article" date="2024" name="G3 (Bethesda)">
        <title>Genome assembly of Hibiscus sabdariffa L. provides insights into metabolisms of medicinal natural products.</title>
        <authorList>
            <person name="Kim T."/>
        </authorList>
    </citation>
    <scope>NUCLEOTIDE SEQUENCE [LARGE SCALE GENOMIC DNA]</scope>
    <source>
        <strain evidence="1">TK-2024</strain>
        <tissue evidence="1">Old leaves</tissue>
    </source>
</reference>
<sequence>MIAWSRPPFLNRHDDQHLCTTLTKKEERAIGLDRCTRKTQPEALLPRILMALRFSRSKLVEGLSITILEEDQRRRKKKAVGVRRLTVVMVEGREREVS</sequence>
<comment type="caution">
    <text evidence="1">The sequence shown here is derived from an EMBL/GenBank/DDBJ whole genome shotgun (WGS) entry which is preliminary data.</text>
</comment>
<accession>A0ABR2U5C8</accession>
<protein>
    <submittedName>
        <fullName evidence="1">Uncharacterized protein</fullName>
    </submittedName>
</protein>
<gene>
    <name evidence="1" type="ORF">V6N11_058554</name>
</gene>